<dbReference type="SUPFAM" id="SSF54695">
    <property type="entry name" value="POZ domain"/>
    <property type="match status" value="1"/>
</dbReference>
<dbReference type="Pfam" id="PF07534">
    <property type="entry name" value="TLD"/>
    <property type="match status" value="1"/>
</dbReference>
<feature type="domain" description="TLDc" evidence="2">
    <location>
        <begin position="266"/>
        <end position="479"/>
    </location>
</feature>
<reference evidence="3 4" key="1">
    <citation type="journal article" date="2019" name="Environ. Microbiol.">
        <title>At the nexus of three kingdoms: the genome of the mycorrhizal fungus Gigaspora margarita provides insights into plant, endobacterial and fungal interactions.</title>
        <authorList>
            <person name="Venice F."/>
            <person name="Ghignone S."/>
            <person name="Salvioli di Fossalunga A."/>
            <person name="Amselem J."/>
            <person name="Novero M."/>
            <person name="Xianan X."/>
            <person name="Sedzielewska Toro K."/>
            <person name="Morin E."/>
            <person name="Lipzen A."/>
            <person name="Grigoriev I.V."/>
            <person name="Henrissat B."/>
            <person name="Martin F.M."/>
            <person name="Bonfante P."/>
        </authorList>
    </citation>
    <scope>NUCLEOTIDE SEQUENCE [LARGE SCALE GENOMIC DNA]</scope>
    <source>
        <strain evidence="3 4">BEG34</strain>
    </source>
</reference>
<dbReference type="Gene3D" id="3.30.710.10">
    <property type="entry name" value="Potassium Channel Kv1.1, Chain A"/>
    <property type="match status" value="1"/>
</dbReference>
<evidence type="ECO:0000313" key="4">
    <source>
        <dbReference type="Proteomes" id="UP000439903"/>
    </source>
</evidence>
<comment type="caution">
    <text evidence="3">The sequence shown here is derived from an EMBL/GenBank/DDBJ whole genome shotgun (WGS) entry which is preliminary data.</text>
</comment>
<feature type="domain" description="BTB" evidence="1">
    <location>
        <begin position="9"/>
        <end position="82"/>
    </location>
</feature>
<dbReference type="CDD" id="cd18186">
    <property type="entry name" value="BTB_POZ_ZBTB_KLHL-like"/>
    <property type="match status" value="1"/>
</dbReference>
<dbReference type="SMART" id="SM00225">
    <property type="entry name" value="BTB"/>
    <property type="match status" value="1"/>
</dbReference>
<organism evidence="3 4">
    <name type="scientific">Gigaspora margarita</name>
    <dbReference type="NCBI Taxonomy" id="4874"/>
    <lineage>
        <taxon>Eukaryota</taxon>
        <taxon>Fungi</taxon>
        <taxon>Fungi incertae sedis</taxon>
        <taxon>Mucoromycota</taxon>
        <taxon>Glomeromycotina</taxon>
        <taxon>Glomeromycetes</taxon>
        <taxon>Diversisporales</taxon>
        <taxon>Gigasporaceae</taxon>
        <taxon>Gigaspora</taxon>
    </lineage>
</organism>
<protein>
    <submittedName>
        <fullName evidence="3">Serine-enriched protein</fullName>
    </submittedName>
</protein>
<sequence>MWLKSNRNSDVKIIVGSEPNIKEFGVHSSVLRSCSLYFQRALSERWKNKKHDVYIMTMPNIHPDIFMLILDYIYTGKIILNTSAEDCLNLLVASDELELLEIAEFAQKRLIKEFTPWLFSNLAKSLNIVCRHNHFQELYNLILKFTFSNPYSLFNSVGLYLLDEIAMIFLLESDELELEEIEVWNCLIKWGVSKILDEDITNWSNKNVSRWSDEHFKVLKETISRCIPLIRYYYIPKNYINKQIKHYHLEFNTFIKTKTPPRRCSKLITNENKAIISSWIDKKDKDYYTCITDPYKVKLLLRGSRDGFDVNTFHRLCDFQGPTIIILRTIQGDLIGGFNPVSWDSFTIKINEPDRHKLDYYRNYSCGIPRKIWKLFKFFFPEPLFKAEKKPYFSQTSNSFIFSFTDQSNPVLSRVKDERKNEAIWNNELCGPSFGLLDLCMKDSNRWISYWGTYEHKITNSKKLTEELIVEEYEVLAFDNYNPIINN</sequence>
<dbReference type="Pfam" id="PF00651">
    <property type="entry name" value="BTB"/>
    <property type="match status" value="1"/>
</dbReference>
<dbReference type="InterPro" id="IPR006571">
    <property type="entry name" value="TLDc_dom"/>
</dbReference>
<accession>A0A8H4AY86</accession>
<dbReference type="PANTHER" id="PTHR24410:SF23">
    <property type="entry name" value="BTB DOMAIN-CONTAINING PROTEIN-RELATED"/>
    <property type="match status" value="1"/>
</dbReference>
<dbReference type="OrthoDB" id="2439862at2759"/>
<evidence type="ECO:0000259" key="2">
    <source>
        <dbReference type="PROSITE" id="PS51886"/>
    </source>
</evidence>
<dbReference type="PANTHER" id="PTHR24410">
    <property type="entry name" value="HL07962P-RELATED"/>
    <property type="match status" value="1"/>
</dbReference>
<dbReference type="PROSITE" id="PS51886">
    <property type="entry name" value="TLDC"/>
    <property type="match status" value="1"/>
</dbReference>
<dbReference type="EMBL" id="WTPW01000129">
    <property type="protein sequence ID" value="KAF0543986.1"/>
    <property type="molecule type" value="Genomic_DNA"/>
</dbReference>
<proteinExistence type="predicted"/>
<dbReference type="Proteomes" id="UP000439903">
    <property type="component" value="Unassembled WGS sequence"/>
</dbReference>
<dbReference type="InterPro" id="IPR000210">
    <property type="entry name" value="BTB/POZ_dom"/>
</dbReference>
<evidence type="ECO:0000259" key="1">
    <source>
        <dbReference type="PROSITE" id="PS50097"/>
    </source>
</evidence>
<evidence type="ECO:0000313" key="3">
    <source>
        <dbReference type="EMBL" id="KAF0543986.1"/>
    </source>
</evidence>
<name>A0A8H4AY86_GIGMA</name>
<dbReference type="InterPro" id="IPR051481">
    <property type="entry name" value="BTB-POZ/Galectin-3-binding"/>
</dbReference>
<gene>
    <name evidence="3" type="ORF">F8M41_003197</name>
</gene>
<keyword evidence="4" id="KW-1185">Reference proteome</keyword>
<dbReference type="PROSITE" id="PS50097">
    <property type="entry name" value="BTB"/>
    <property type="match status" value="1"/>
</dbReference>
<dbReference type="InterPro" id="IPR011333">
    <property type="entry name" value="SKP1/BTB/POZ_sf"/>
</dbReference>
<dbReference type="AlphaFoldDB" id="A0A8H4AY86"/>